<name>A0ABY4F6R8_9BACT</name>
<evidence type="ECO:0000313" key="3">
    <source>
        <dbReference type="Proteomes" id="UP000831785"/>
    </source>
</evidence>
<gene>
    <name evidence="2" type="ORF">MUN80_18400</name>
</gene>
<dbReference type="PROSITE" id="PS51257">
    <property type="entry name" value="PROKAR_LIPOPROTEIN"/>
    <property type="match status" value="1"/>
</dbReference>
<protein>
    <submittedName>
        <fullName evidence="2">Uncharacterized protein</fullName>
    </submittedName>
</protein>
<evidence type="ECO:0000256" key="1">
    <source>
        <dbReference type="SAM" id="SignalP"/>
    </source>
</evidence>
<proteinExistence type="predicted"/>
<organism evidence="2 3">
    <name type="scientific">Hymenobacter cellulosivorans</name>
    <dbReference type="NCBI Taxonomy" id="2932249"/>
    <lineage>
        <taxon>Bacteria</taxon>
        <taxon>Pseudomonadati</taxon>
        <taxon>Bacteroidota</taxon>
        <taxon>Cytophagia</taxon>
        <taxon>Cytophagales</taxon>
        <taxon>Hymenobacteraceae</taxon>
        <taxon>Hymenobacter</taxon>
    </lineage>
</organism>
<evidence type="ECO:0000313" key="2">
    <source>
        <dbReference type="EMBL" id="UOQ51723.1"/>
    </source>
</evidence>
<keyword evidence="3" id="KW-1185">Reference proteome</keyword>
<dbReference type="EMBL" id="CP095049">
    <property type="protein sequence ID" value="UOQ51723.1"/>
    <property type="molecule type" value="Genomic_DNA"/>
</dbReference>
<reference evidence="2 3" key="1">
    <citation type="submission" date="2022-04" db="EMBL/GenBank/DDBJ databases">
        <title>Hymenobacter sp. isolated from the air.</title>
        <authorList>
            <person name="Won M."/>
            <person name="Lee C.-M."/>
            <person name="Woen H.-Y."/>
            <person name="Kwon S.-W."/>
        </authorList>
    </citation>
    <scope>NUCLEOTIDE SEQUENCE [LARGE SCALE GENOMIC DNA]</scope>
    <source>
        <strain evidence="3">5116 S-27</strain>
    </source>
</reference>
<keyword evidence="1" id="KW-0732">Signal</keyword>
<dbReference type="RefSeq" id="WP_244715036.1">
    <property type="nucleotide sequence ID" value="NZ_CP095049.1"/>
</dbReference>
<dbReference type="Proteomes" id="UP000831785">
    <property type="component" value="Chromosome"/>
</dbReference>
<sequence length="121" mass="12007">MRSLVLGLLAFGLAACKIVEAGGIGGNQTTITGDGNTVASATKPSTMAAGPGAPAQVKKSNGVAVGDGSQVASSRKGLAVLGQGNTVAPPAAPSTWWKWLLVGTALGYLGPKLFKLGSRFI</sequence>
<accession>A0ABY4F6R8</accession>
<feature type="chain" id="PRO_5045149791" evidence="1">
    <location>
        <begin position="22"/>
        <end position="121"/>
    </location>
</feature>
<feature type="signal peptide" evidence="1">
    <location>
        <begin position="1"/>
        <end position="21"/>
    </location>
</feature>